<accession>A0A8S4A2I8</accession>
<dbReference type="Proteomes" id="UP000678393">
    <property type="component" value="Unassembled WGS sequence"/>
</dbReference>
<gene>
    <name evidence="1" type="ORF">CUNI_LOCUS21072</name>
</gene>
<evidence type="ECO:0000313" key="2">
    <source>
        <dbReference type="Proteomes" id="UP000678393"/>
    </source>
</evidence>
<dbReference type="InterPro" id="IPR036691">
    <property type="entry name" value="Endo/exonu/phosph_ase_sf"/>
</dbReference>
<comment type="caution">
    <text evidence="1">The sequence shown here is derived from an EMBL/GenBank/DDBJ whole genome shotgun (WGS) entry which is preliminary data.</text>
</comment>
<proteinExistence type="predicted"/>
<dbReference type="Gene3D" id="3.60.10.10">
    <property type="entry name" value="Endonuclease/exonuclease/phosphatase"/>
    <property type="match status" value="1"/>
</dbReference>
<reference evidence="1" key="1">
    <citation type="submission" date="2021-04" db="EMBL/GenBank/DDBJ databases">
        <authorList>
            <consortium name="Molecular Ecology Group"/>
        </authorList>
    </citation>
    <scope>NUCLEOTIDE SEQUENCE</scope>
</reference>
<dbReference type="EMBL" id="CAJHNH020008390">
    <property type="protein sequence ID" value="CAG5135514.1"/>
    <property type="molecule type" value="Genomic_DNA"/>
</dbReference>
<evidence type="ECO:0000313" key="1">
    <source>
        <dbReference type="EMBL" id="CAG5135514.1"/>
    </source>
</evidence>
<feature type="non-terminal residue" evidence="1">
    <location>
        <position position="263"/>
    </location>
</feature>
<dbReference type="OrthoDB" id="6242194at2759"/>
<organism evidence="1 2">
    <name type="scientific">Candidula unifasciata</name>
    <dbReference type="NCBI Taxonomy" id="100452"/>
    <lineage>
        <taxon>Eukaryota</taxon>
        <taxon>Metazoa</taxon>
        <taxon>Spiralia</taxon>
        <taxon>Lophotrochozoa</taxon>
        <taxon>Mollusca</taxon>
        <taxon>Gastropoda</taxon>
        <taxon>Heterobranchia</taxon>
        <taxon>Euthyneura</taxon>
        <taxon>Panpulmonata</taxon>
        <taxon>Eupulmonata</taxon>
        <taxon>Stylommatophora</taxon>
        <taxon>Helicina</taxon>
        <taxon>Helicoidea</taxon>
        <taxon>Geomitridae</taxon>
        <taxon>Candidula</taxon>
    </lineage>
</organism>
<sequence>MGDFNGRVGKRRSPWERYLGPFSDTTTDCNRNGEHLLNLCAEQDLYITNTFYQHRQSQVKTWYKWNNLDQASQIDFILVRQRQKRTVRDSKAVPNAGLDSDHRPVVMNICNSSRNSLHKQKREEIINTKKLEEENIKHEFELEITKAFADIAKEPVRIEEEWDYYKSTITKILKDKCGTRKTGKGKKKGTAWWNEEVKEAVSNKKKMFQIWLKTKDEKDYIRYRLTRRDTKRTIKKSKEESWKKYGEHLTQLCTESPRDFYKS</sequence>
<name>A0A8S4A2I8_9EUPU</name>
<evidence type="ECO:0008006" key="3">
    <source>
        <dbReference type="Google" id="ProtNLM"/>
    </source>
</evidence>
<keyword evidence="2" id="KW-1185">Reference proteome</keyword>
<dbReference type="SUPFAM" id="SSF56219">
    <property type="entry name" value="DNase I-like"/>
    <property type="match status" value="1"/>
</dbReference>
<protein>
    <recommendedName>
        <fullName evidence="3">Endonuclease/exonuclease/phosphatase domain-containing protein</fullName>
    </recommendedName>
</protein>
<dbReference type="AlphaFoldDB" id="A0A8S4A2I8"/>